<feature type="transmembrane region" description="Helical" evidence="8">
    <location>
        <begin position="150"/>
        <end position="174"/>
    </location>
</feature>
<dbReference type="SUPFAM" id="SSF90123">
    <property type="entry name" value="ABC transporter transmembrane region"/>
    <property type="match status" value="1"/>
</dbReference>
<evidence type="ECO:0000313" key="11">
    <source>
        <dbReference type="EMBL" id="BCL25894.1"/>
    </source>
</evidence>
<evidence type="ECO:0000256" key="4">
    <source>
        <dbReference type="ARBA" id="ARBA00022840"/>
    </source>
</evidence>
<feature type="compositionally biased region" description="Basic and acidic residues" evidence="7">
    <location>
        <begin position="602"/>
        <end position="611"/>
    </location>
</feature>
<name>A0A7G1NW48_9ACTN</name>
<evidence type="ECO:0000259" key="10">
    <source>
        <dbReference type="PROSITE" id="PS50929"/>
    </source>
</evidence>
<evidence type="ECO:0000256" key="3">
    <source>
        <dbReference type="ARBA" id="ARBA00022741"/>
    </source>
</evidence>
<evidence type="ECO:0000256" key="2">
    <source>
        <dbReference type="ARBA" id="ARBA00022692"/>
    </source>
</evidence>
<dbReference type="AlphaFoldDB" id="A0A7G1NW48"/>
<dbReference type="PANTHER" id="PTHR43394:SF1">
    <property type="entry name" value="ATP-BINDING CASSETTE SUB-FAMILY B MEMBER 10, MITOCHONDRIAL"/>
    <property type="match status" value="1"/>
</dbReference>
<accession>A0A7G1NW48</accession>
<keyword evidence="5 8" id="KW-1133">Transmembrane helix</keyword>
<dbReference type="InterPro" id="IPR011527">
    <property type="entry name" value="ABC1_TM_dom"/>
</dbReference>
<protein>
    <submittedName>
        <fullName evidence="11">ABC transporter ATP-binding protein</fullName>
    </submittedName>
</protein>
<proteinExistence type="predicted"/>
<dbReference type="InterPro" id="IPR039421">
    <property type="entry name" value="Type_1_exporter"/>
</dbReference>
<dbReference type="Pfam" id="PF00005">
    <property type="entry name" value="ABC_tran"/>
    <property type="match status" value="1"/>
</dbReference>
<feature type="transmembrane region" description="Helical" evidence="8">
    <location>
        <begin position="86"/>
        <end position="107"/>
    </location>
</feature>
<feature type="transmembrane region" description="Helical" evidence="8">
    <location>
        <begin position="299"/>
        <end position="320"/>
    </location>
</feature>
<dbReference type="KEGG" id="sgm:GCM10017557_07530"/>
<dbReference type="PROSITE" id="PS50893">
    <property type="entry name" value="ABC_TRANSPORTER_2"/>
    <property type="match status" value="1"/>
</dbReference>
<evidence type="ECO:0000313" key="12">
    <source>
        <dbReference type="Proteomes" id="UP000516444"/>
    </source>
</evidence>
<dbReference type="Gene3D" id="3.40.50.300">
    <property type="entry name" value="P-loop containing nucleotide triphosphate hydrolases"/>
    <property type="match status" value="1"/>
</dbReference>
<evidence type="ECO:0000259" key="9">
    <source>
        <dbReference type="PROSITE" id="PS50893"/>
    </source>
</evidence>
<feature type="region of interest" description="Disordered" evidence="7">
    <location>
        <begin position="582"/>
        <end position="611"/>
    </location>
</feature>
<dbReference type="GO" id="GO:0005886">
    <property type="term" value="C:plasma membrane"/>
    <property type="evidence" value="ECO:0007669"/>
    <property type="project" value="UniProtKB-SubCell"/>
</dbReference>
<dbReference type="EMBL" id="AP023440">
    <property type="protein sequence ID" value="BCL25894.1"/>
    <property type="molecule type" value="Genomic_DNA"/>
</dbReference>
<feature type="domain" description="ABC transmembrane type-1" evidence="10">
    <location>
        <begin position="43"/>
        <end position="308"/>
    </location>
</feature>
<dbReference type="GO" id="GO:0016887">
    <property type="term" value="F:ATP hydrolysis activity"/>
    <property type="evidence" value="ECO:0007669"/>
    <property type="project" value="InterPro"/>
</dbReference>
<keyword evidence="4 11" id="KW-0067">ATP-binding</keyword>
<keyword evidence="12" id="KW-1185">Reference proteome</keyword>
<evidence type="ECO:0000256" key="1">
    <source>
        <dbReference type="ARBA" id="ARBA00004651"/>
    </source>
</evidence>
<dbReference type="SUPFAM" id="SSF52540">
    <property type="entry name" value="P-loop containing nucleoside triphosphate hydrolases"/>
    <property type="match status" value="1"/>
</dbReference>
<dbReference type="InterPro" id="IPR003593">
    <property type="entry name" value="AAA+_ATPase"/>
</dbReference>
<evidence type="ECO:0000256" key="8">
    <source>
        <dbReference type="SAM" id="Phobius"/>
    </source>
</evidence>
<dbReference type="GO" id="GO:0005524">
    <property type="term" value="F:ATP binding"/>
    <property type="evidence" value="ECO:0007669"/>
    <property type="project" value="UniProtKB-KW"/>
</dbReference>
<dbReference type="GO" id="GO:0015421">
    <property type="term" value="F:ABC-type oligopeptide transporter activity"/>
    <property type="evidence" value="ECO:0007669"/>
    <property type="project" value="TreeGrafter"/>
</dbReference>
<feature type="region of interest" description="Disordered" evidence="7">
    <location>
        <begin position="1"/>
        <end position="27"/>
    </location>
</feature>
<dbReference type="InterPro" id="IPR027417">
    <property type="entry name" value="P-loop_NTPase"/>
</dbReference>
<evidence type="ECO:0000256" key="5">
    <source>
        <dbReference type="ARBA" id="ARBA00022989"/>
    </source>
</evidence>
<dbReference type="InterPro" id="IPR036640">
    <property type="entry name" value="ABC1_TM_sf"/>
</dbReference>
<gene>
    <name evidence="11" type="ORF">GCM10017557_07530</name>
</gene>
<dbReference type="SMART" id="SM00382">
    <property type="entry name" value="AAA"/>
    <property type="match status" value="1"/>
</dbReference>
<dbReference type="Gene3D" id="1.20.1560.10">
    <property type="entry name" value="ABC transporter type 1, transmembrane domain"/>
    <property type="match status" value="1"/>
</dbReference>
<evidence type="ECO:0000256" key="7">
    <source>
        <dbReference type="SAM" id="MobiDB-lite"/>
    </source>
</evidence>
<dbReference type="PANTHER" id="PTHR43394">
    <property type="entry name" value="ATP-DEPENDENT PERMEASE MDL1, MITOCHONDRIAL"/>
    <property type="match status" value="1"/>
</dbReference>
<feature type="domain" description="ABC transporter" evidence="9">
    <location>
        <begin position="352"/>
        <end position="583"/>
    </location>
</feature>
<evidence type="ECO:0000256" key="6">
    <source>
        <dbReference type="ARBA" id="ARBA00023136"/>
    </source>
</evidence>
<organism evidence="11 12">
    <name type="scientific">Streptomyces aurantiacus</name>
    <dbReference type="NCBI Taxonomy" id="47760"/>
    <lineage>
        <taxon>Bacteria</taxon>
        <taxon>Bacillati</taxon>
        <taxon>Actinomycetota</taxon>
        <taxon>Actinomycetes</taxon>
        <taxon>Kitasatosporales</taxon>
        <taxon>Streptomycetaceae</taxon>
        <taxon>Streptomyces</taxon>
        <taxon>Streptomyces aurantiacus group</taxon>
    </lineage>
</organism>
<sequence>MTVSPGPAASSHRVQPFRSDHPPASTGDALLRAATRHSGVRCVALGLLALAATTANLLLPAALGQALDALLTDPSGATRRVLSCTALILVLSVLDAFETVLGATTNARATAWLRERLTRHVLDAGPRAGRRFGPGELVARLVGSAGQAGAAPAALAGVLAALATPLGAIVALWLIDYRPALVFLCGAPVIAVLLKRFTRDSSQCVARYQDAQGRIAGSLTEAIDGARTVAAAGTADKEVARILRPLPELSREGHRMWRVQGRAAAQAVAVAPLLQIAVLATAGLLLTREALSVGELLAASRYAVLASGVGVLVGRLGGLIEARASAHRLGELLDVPATAHGTRHLPRGRGNLELRGVTVHRGGRTVLDGVDLVVPGGTTLAVVGRSGTGKSLLAALAGRLADPDGGDVLLDGVPLRALDRRELRREIGYAFERPALLGDSVEATIGFGHPTPPAHRIRAAARTARADDFVRRLPHGYATPCAGAPLSGGEVQRLGLARAFARGGRLLILDDALSSLDTVTEHHVSEALFGNMPGRSRLIVAHRASTAARADTVAWLDEGRVRAVGRHDELWTSSAEYRRVFGSGAEAAEGPAGGADDGSDPSGRERTGDSR</sequence>
<reference evidence="11 12" key="1">
    <citation type="journal article" date="2014" name="Int. J. Syst. Evol. Microbiol.">
        <title>Complete genome sequence of Corynebacterium casei LMG S-19264T (=DSM 44701T), isolated from a smear-ripened cheese.</title>
        <authorList>
            <consortium name="US DOE Joint Genome Institute (JGI-PGF)"/>
            <person name="Walter F."/>
            <person name="Albersmeier A."/>
            <person name="Kalinowski J."/>
            <person name="Ruckert C."/>
        </authorList>
    </citation>
    <scope>NUCLEOTIDE SEQUENCE [LARGE SCALE GENOMIC DNA]</scope>
    <source>
        <strain evidence="11 12">JCM 4677</strain>
    </source>
</reference>
<keyword evidence="2 8" id="KW-0812">Transmembrane</keyword>
<comment type="subcellular location">
    <subcellularLocation>
        <location evidence="1">Cell membrane</location>
        <topology evidence="1">Multi-pass membrane protein</topology>
    </subcellularLocation>
</comment>
<dbReference type="InterPro" id="IPR003439">
    <property type="entry name" value="ABC_transporter-like_ATP-bd"/>
</dbReference>
<keyword evidence="6 8" id="KW-0472">Membrane</keyword>
<dbReference type="Pfam" id="PF00664">
    <property type="entry name" value="ABC_membrane"/>
    <property type="match status" value="1"/>
</dbReference>
<dbReference type="PROSITE" id="PS50929">
    <property type="entry name" value="ABC_TM1F"/>
    <property type="match status" value="1"/>
</dbReference>
<keyword evidence="3" id="KW-0547">Nucleotide-binding</keyword>
<feature type="transmembrane region" description="Helical" evidence="8">
    <location>
        <begin position="180"/>
        <end position="197"/>
    </location>
</feature>
<feature type="transmembrane region" description="Helical" evidence="8">
    <location>
        <begin position="42"/>
        <end position="66"/>
    </location>
</feature>
<dbReference type="Proteomes" id="UP000516444">
    <property type="component" value="Chromosome"/>
</dbReference>
<feature type="transmembrane region" description="Helical" evidence="8">
    <location>
        <begin position="263"/>
        <end position="287"/>
    </location>
</feature>